<dbReference type="InterPro" id="IPR001650">
    <property type="entry name" value="Helicase_C-like"/>
</dbReference>
<dbReference type="InterPro" id="IPR006483">
    <property type="entry name" value="CRISPR-assoc_Cas3_HD"/>
</dbReference>
<evidence type="ECO:0000256" key="4">
    <source>
        <dbReference type="ARBA" id="ARBA00022723"/>
    </source>
</evidence>
<keyword evidence="4" id="KW-0479">Metal-binding</keyword>
<comment type="similarity">
    <text evidence="2">In the central section; belongs to the CRISPR-associated helicase Cas3 family.</text>
</comment>
<protein>
    <submittedName>
        <fullName evidence="12">CRISPR-associated helicase Cas3</fullName>
    </submittedName>
</protein>
<dbReference type="EMBL" id="JBHSQE010000005">
    <property type="protein sequence ID" value="MFC6146738.1"/>
    <property type="molecule type" value="Genomic_DNA"/>
</dbReference>
<dbReference type="Pfam" id="PF22590">
    <property type="entry name" value="Cas3-like_C_2"/>
    <property type="match status" value="1"/>
</dbReference>
<evidence type="ECO:0000313" key="13">
    <source>
        <dbReference type="Proteomes" id="UP001596244"/>
    </source>
</evidence>
<keyword evidence="5" id="KW-0547">Nucleotide-binding</keyword>
<keyword evidence="3" id="KW-0540">Nuclease</keyword>
<dbReference type="InterPro" id="IPR027417">
    <property type="entry name" value="P-loop_NTPase"/>
</dbReference>
<proteinExistence type="inferred from homology"/>
<organism evidence="12 13">
    <name type="scientific">Corynebacterium nasicanis</name>
    <dbReference type="NCBI Taxonomy" id="1448267"/>
    <lineage>
        <taxon>Bacteria</taxon>
        <taxon>Bacillati</taxon>
        <taxon>Actinomycetota</taxon>
        <taxon>Actinomycetes</taxon>
        <taxon>Mycobacteriales</taxon>
        <taxon>Corynebacteriaceae</taxon>
        <taxon>Corynebacterium</taxon>
    </lineage>
</organism>
<dbReference type="Proteomes" id="UP001596244">
    <property type="component" value="Unassembled WGS sequence"/>
</dbReference>
<dbReference type="Pfam" id="PF00270">
    <property type="entry name" value="DEAD"/>
    <property type="match status" value="1"/>
</dbReference>
<keyword evidence="6" id="KW-0378">Hydrolase</keyword>
<dbReference type="InterPro" id="IPR014001">
    <property type="entry name" value="Helicase_ATP-bd"/>
</dbReference>
<dbReference type="RefSeq" id="WP_377001351.1">
    <property type="nucleotide sequence ID" value="NZ_JBHSQE010000005.1"/>
</dbReference>
<dbReference type="CDD" id="cd09641">
    <property type="entry name" value="Cas3''_I"/>
    <property type="match status" value="1"/>
</dbReference>
<comment type="similarity">
    <text evidence="1">In the N-terminal section; belongs to the CRISPR-associated nuclease Cas3-HD family.</text>
</comment>
<feature type="domain" description="Helicase ATP-binding" evidence="10">
    <location>
        <begin position="292"/>
        <end position="497"/>
    </location>
</feature>
<dbReference type="Gene3D" id="1.10.3210.30">
    <property type="match status" value="1"/>
</dbReference>
<sequence length="926" mass="101650">MAEFRRGASAALASLWAKLDEEGEWMSLPQHLVDTACVAALLWDEWLADSVKRSLCRATGLGEGQLRSVLVFLAGVHDVGKATRTFVHKAQFSEQGASIFDGIEREGLSLTMSRREADATAFQHGLVGEVIVEEWLSQRGFRVAGLASVVGAHHGISTEAGVRGRAGRIVRSYPPEWRAVHEEILDGMARASGFEEVLPLMPEQLNPEVTMPLVGLVIMADWIASNQHAFPLAEGGDLLERVRCGYRDVELTAPWRVAVADKGTPDDFFRTTFGWPAEFMARPVQRAALEAVESAEGACLLIIEAPTGEGKTEAALAAGQRLAADLGAQGLLLAAPTMGTSNGLFPRALEWAERNTAEGEVTSMNLVHSRKLFSQDFSRLKVAGVGTDEPGHGSVVARNWMQGPKKAMLSNFVVATVDQVLLMALQMRHSMLRHIGLAGKVIIVDEVHSYDLYMTSYLQMALKWLARYGVPVILLSATLPKETKKSLVEAYRSQFSHEPIEDMSEAYPLLTVVDKKGVREVEVEPRPTDMEASISVIPEGPEALGTLVDDLIADGGCLLIICNTVRRAQETYREFSTTYPGEVELHHSAFMAAERAHKEDALRVALGPDSHRGAGRPERCLIVATQVAEQSLDIDADVLITDIAPMDLLIQRIGRIHRHRRPDEDRPPKLRPAQVYVRGIVQREPFPLLEGGSAAIYEPAILMSTLAHLPVAFRRPDDISSLVQATYSPGFVPPADWAVEYAKAKATMRKNMDRAESRASTFQIPIPELASELGQLFERYHSSMEKPLLGEEAGAAQVRDTEPTFEAIPIIGTDYGYRPLLSLARNDSAVDLVDDFPPEHSMAFHLASSVLRLPPRLARGDAFEGNITRLERDTPAGWEHHHLLKGKVALRLDENGEIDLNGTVLRYSSEFGLETLDSSPADRSNT</sequence>
<evidence type="ECO:0000259" key="10">
    <source>
        <dbReference type="PROSITE" id="PS51192"/>
    </source>
</evidence>
<dbReference type="InterPro" id="IPR006474">
    <property type="entry name" value="Helicase_Cas3_CRISPR-ass_core"/>
</dbReference>
<dbReference type="PROSITE" id="PS51643">
    <property type="entry name" value="HD_CAS3"/>
    <property type="match status" value="1"/>
</dbReference>
<keyword evidence="8" id="KW-0067">ATP-binding</keyword>
<evidence type="ECO:0000313" key="12">
    <source>
        <dbReference type="EMBL" id="MFC6146738.1"/>
    </source>
</evidence>
<evidence type="ECO:0000256" key="9">
    <source>
        <dbReference type="ARBA" id="ARBA00023118"/>
    </source>
</evidence>
<evidence type="ECO:0000256" key="7">
    <source>
        <dbReference type="ARBA" id="ARBA00022806"/>
    </source>
</evidence>
<reference evidence="13" key="1">
    <citation type="journal article" date="2019" name="Int. J. Syst. Evol. Microbiol.">
        <title>The Global Catalogue of Microorganisms (GCM) 10K type strain sequencing project: providing services to taxonomists for standard genome sequencing and annotation.</title>
        <authorList>
            <consortium name="The Broad Institute Genomics Platform"/>
            <consortium name="The Broad Institute Genome Sequencing Center for Infectious Disease"/>
            <person name="Wu L."/>
            <person name="Ma J."/>
        </authorList>
    </citation>
    <scope>NUCLEOTIDE SEQUENCE [LARGE SCALE GENOMIC DNA]</scope>
    <source>
        <strain evidence="13">CCUG 51943</strain>
    </source>
</reference>
<dbReference type="InterPro" id="IPR050547">
    <property type="entry name" value="DEAD_box_RNA_helicases"/>
</dbReference>
<evidence type="ECO:0000259" key="11">
    <source>
        <dbReference type="PROSITE" id="PS51643"/>
    </source>
</evidence>
<keyword evidence="7" id="KW-0347">Helicase</keyword>
<evidence type="ECO:0000256" key="3">
    <source>
        <dbReference type="ARBA" id="ARBA00022722"/>
    </source>
</evidence>
<evidence type="ECO:0000256" key="6">
    <source>
        <dbReference type="ARBA" id="ARBA00022801"/>
    </source>
</evidence>
<dbReference type="PROSITE" id="PS51192">
    <property type="entry name" value="HELICASE_ATP_BIND_1"/>
    <property type="match status" value="1"/>
</dbReference>
<dbReference type="NCBIfam" id="TIGR01596">
    <property type="entry name" value="cas3_HD"/>
    <property type="match status" value="1"/>
</dbReference>
<dbReference type="Pfam" id="PF18019">
    <property type="entry name" value="Cas3_HD"/>
    <property type="match status" value="1"/>
</dbReference>
<dbReference type="Pfam" id="PF18395">
    <property type="entry name" value="Cas3_C"/>
    <property type="match status" value="1"/>
</dbReference>
<accession>A0ABW1QC30</accession>
<dbReference type="CDD" id="cd17930">
    <property type="entry name" value="DEXHc_cas3"/>
    <property type="match status" value="1"/>
</dbReference>
<keyword evidence="13" id="KW-1185">Reference proteome</keyword>
<dbReference type="InterPro" id="IPR011545">
    <property type="entry name" value="DEAD/DEAH_box_helicase_dom"/>
</dbReference>
<dbReference type="Gene3D" id="3.40.50.300">
    <property type="entry name" value="P-loop containing nucleotide triphosphate hydrolases"/>
    <property type="match status" value="2"/>
</dbReference>
<dbReference type="SMART" id="SM00490">
    <property type="entry name" value="HELICc"/>
    <property type="match status" value="1"/>
</dbReference>
<keyword evidence="9" id="KW-0051">Antiviral defense</keyword>
<dbReference type="InterPro" id="IPR041372">
    <property type="entry name" value="Cas3_C"/>
</dbReference>
<evidence type="ECO:0000256" key="5">
    <source>
        <dbReference type="ARBA" id="ARBA00022741"/>
    </source>
</evidence>
<gene>
    <name evidence="12" type="primary">cas3</name>
    <name evidence="12" type="ORF">ACFPUZ_07965</name>
</gene>
<dbReference type="InterPro" id="IPR054712">
    <property type="entry name" value="Cas3-like_dom"/>
</dbReference>
<dbReference type="PANTHER" id="PTHR47963">
    <property type="entry name" value="DEAD-BOX ATP-DEPENDENT RNA HELICASE 47, MITOCHONDRIAL"/>
    <property type="match status" value="1"/>
</dbReference>
<dbReference type="PANTHER" id="PTHR47963:SF9">
    <property type="entry name" value="CRISPR-ASSOCIATED ENDONUCLEASE_HELICASE CAS3"/>
    <property type="match status" value="1"/>
</dbReference>
<feature type="domain" description="HD Cas3-type" evidence="11">
    <location>
        <begin position="21"/>
        <end position="223"/>
    </location>
</feature>
<name>A0ABW1QC30_9CORY</name>
<dbReference type="InterPro" id="IPR038257">
    <property type="entry name" value="CRISPR-assoc_Cas3_HD_sf"/>
</dbReference>
<dbReference type="SMART" id="SM00487">
    <property type="entry name" value="DEXDc"/>
    <property type="match status" value="1"/>
</dbReference>
<dbReference type="SUPFAM" id="SSF52540">
    <property type="entry name" value="P-loop containing nucleoside triphosphate hydrolases"/>
    <property type="match status" value="1"/>
</dbReference>
<dbReference type="NCBIfam" id="TIGR01587">
    <property type="entry name" value="cas3_core"/>
    <property type="match status" value="1"/>
</dbReference>
<comment type="caution">
    <text evidence="12">The sequence shown here is derived from an EMBL/GenBank/DDBJ whole genome shotgun (WGS) entry which is preliminary data.</text>
</comment>
<evidence type="ECO:0000256" key="8">
    <source>
        <dbReference type="ARBA" id="ARBA00022840"/>
    </source>
</evidence>
<evidence type="ECO:0000256" key="2">
    <source>
        <dbReference type="ARBA" id="ARBA00009046"/>
    </source>
</evidence>
<evidence type="ECO:0000256" key="1">
    <source>
        <dbReference type="ARBA" id="ARBA00006847"/>
    </source>
</evidence>